<dbReference type="Gene3D" id="1.20.120.180">
    <property type="entry name" value="Proteasome activator pa28, C-terminal domain"/>
    <property type="match status" value="1"/>
</dbReference>
<evidence type="ECO:0000259" key="4">
    <source>
        <dbReference type="Pfam" id="PF02251"/>
    </source>
</evidence>
<dbReference type="Pfam" id="PF02251">
    <property type="entry name" value="PA28_N"/>
    <property type="match status" value="1"/>
</dbReference>
<dbReference type="PANTHER" id="PTHR10660">
    <property type="entry name" value="PROTEASOME REGULATOR PA28"/>
    <property type="match status" value="1"/>
</dbReference>
<feature type="domain" description="Proteasome activator PA28 N-terminal" evidence="4">
    <location>
        <begin position="5"/>
        <end position="44"/>
    </location>
</feature>
<dbReference type="OrthoDB" id="6591885at2759"/>
<dbReference type="EMBL" id="CABPRJ010002419">
    <property type="protein sequence ID" value="VVC45906.1"/>
    <property type="molecule type" value="Genomic_DNA"/>
</dbReference>
<proteinExistence type="inferred from homology"/>
<evidence type="ECO:0000256" key="2">
    <source>
        <dbReference type="ARBA" id="ARBA00022942"/>
    </source>
</evidence>
<evidence type="ECO:0000313" key="7">
    <source>
        <dbReference type="Proteomes" id="UP000325440"/>
    </source>
</evidence>
<dbReference type="Proteomes" id="UP000325440">
    <property type="component" value="Unassembled WGS sequence"/>
</dbReference>
<dbReference type="InterPro" id="IPR009077">
    <property type="entry name" value="Proteasome_activ_PA28"/>
</dbReference>
<keyword evidence="7" id="KW-1185">Reference proteome</keyword>
<dbReference type="InterPro" id="IPR003185">
    <property type="entry name" value="Proteasome_activ_PA28_N"/>
</dbReference>
<keyword evidence="2 6" id="KW-0647">Proteasome</keyword>
<dbReference type="GO" id="GO:0061136">
    <property type="term" value="P:regulation of proteasomal protein catabolic process"/>
    <property type="evidence" value="ECO:0007669"/>
    <property type="project" value="TreeGrafter"/>
</dbReference>
<evidence type="ECO:0000256" key="1">
    <source>
        <dbReference type="ARBA" id="ARBA00005883"/>
    </source>
</evidence>
<dbReference type="Gene3D" id="1.20.5.120">
    <property type="entry name" value="Proteasome activator pa28, N-terminal domain"/>
    <property type="match status" value="1"/>
</dbReference>
<protein>
    <submittedName>
        <fullName evidence="6">Proteasome activator pa28, N-terminal domain,Proteasome activator pa28, C-terminal</fullName>
    </submittedName>
</protein>
<comment type="similarity">
    <text evidence="1">Belongs to the PA28 family.</text>
</comment>
<feature type="domain" description="Proteasome activator PA28 C-terminal" evidence="5">
    <location>
        <begin position="72"/>
        <end position="214"/>
    </location>
</feature>
<dbReference type="GO" id="GO:0008537">
    <property type="term" value="C:proteasome activator complex"/>
    <property type="evidence" value="ECO:0007669"/>
    <property type="project" value="InterPro"/>
</dbReference>
<dbReference type="InterPro" id="IPR036252">
    <property type="entry name" value="Proteasome_activ_sf"/>
</dbReference>
<dbReference type="InterPro" id="IPR003186">
    <property type="entry name" value="PA28_C"/>
</dbReference>
<sequence>MQDNQAENRVVQKFPERIVYLNELLKKPEFCLSEINLKCNLELPTEFQLGINVKNCDEKNPRKSLDSKQPFIPSNKNVTEAFKIIKPNIQQLIEDTNALKMWVSLLIPKIEDGNNFGVFIQEGTLVQILQVENEATSYLKHATQYYAARGKLITKVVKYPYVEDYKLAIDELDKKTYVSIAIVMHDIRNHYTTLYDIVIKNIDKIKKPRSSNTTSFY</sequence>
<dbReference type="Pfam" id="PF02252">
    <property type="entry name" value="PA28_C"/>
    <property type="match status" value="1"/>
</dbReference>
<gene>
    <name evidence="6" type="ORF">CINCED_3A016001</name>
</gene>
<name>A0A5E4NR50_9HEMI</name>
<evidence type="ECO:0000313" key="6">
    <source>
        <dbReference type="EMBL" id="VVC45906.1"/>
    </source>
</evidence>
<dbReference type="GO" id="GO:2000045">
    <property type="term" value="P:regulation of G1/S transition of mitotic cell cycle"/>
    <property type="evidence" value="ECO:0007669"/>
    <property type="project" value="TreeGrafter"/>
</dbReference>
<dbReference type="FunFam" id="1.20.120.180:FF:000002">
    <property type="entry name" value="Proteasome activator complex subunit 1"/>
    <property type="match status" value="1"/>
</dbReference>
<evidence type="ECO:0000259" key="5">
    <source>
        <dbReference type="Pfam" id="PF02252"/>
    </source>
</evidence>
<dbReference type="SUPFAM" id="SSF47216">
    <property type="entry name" value="Proteasome activator"/>
    <property type="match status" value="1"/>
</dbReference>
<dbReference type="GO" id="GO:0061133">
    <property type="term" value="F:endopeptidase activator activity"/>
    <property type="evidence" value="ECO:0007669"/>
    <property type="project" value="TreeGrafter"/>
</dbReference>
<dbReference type="InterPro" id="IPR036996">
    <property type="entry name" value="PA28_N_sf"/>
</dbReference>
<comment type="function">
    <text evidence="3">Implicated in immunoproteasome assembly and required for efficient antigen processing. The PA28 activator complex enhances the generation of class I binding peptides by altering the cleavage pattern of the proteasome.</text>
</comment>
<evidence type="ECO:0000256" key="3">
    <source>
        <dbReference type="ARBA" id="ARBA00037467"/>
    </source>
</evidence>
<dbReference type="AlphaFoldDB" id="A0A5E4NR50"/>
<dbReference type="GO" id="GO:0005737">
    <property type="term" value="C:cytoplasm"/>
    <property type="evidence" value="ECO:0007669"/>
    <property type="project" value="TreeGrafter"/>
</dbReference>
<reference evidence="6 7" key="1">
    <citation type="submission" date="2019-08" db="EMBL/GenBank/DDBJ databases">
        <authorList>
            <person name="Alioto T."/>
            <person name="Alioto T."/>
            <person name="Gomez Garrido J."/>
        </authorList>
    </citation>
    <scope>NUCLEOTIDE SEQUENCE [LARGE SCALE GENOMIC DNA]</scope>
</reference>
<dbReference type="PANTHER" id="PTHR10660:SF2">
    <property type="entry name" value="LD45860P"/>
    <property type="match status" value="1"/>
</dbReference>
<accession>A0A5E4NR50</accession>
<dbReference type="InterPro" id="IPR036997">
    <property type="entry name" value="PA28_C_sf"/>
</dbReference>
<dbReference type="GO" id="GO:0005654">
    <property type="term" value="C:nucleoplasm"/>
    <property type="evidence" value="ECO:0007669"/>
    <property type="project" value="TreeGrafter"/>
</dbReference>
<organism evidence="6 7">
    <name type="scientific">Cinara cedri</name>
    <dbReference type="NCBI Taxonomy" id="506608"/>
    <lineage>
        <taxon>Eukaryota</taxon>
        <taxon>Metazoa</taxon>
        <taxon>Ecdysozoa</taxon>
        <taxon>Arthropoda</taxon>
        <taxon>Hexapoda</taxon>
        <taxon>Insecta</taxon>
        <taxon>Pterygota</taxon>
        <taxon>Neoptera</taxon>
        <taxon>Paraneoptera</taxon>
        <taxon>Hemiptera</taxon>
        <taxon>Sternorrhyncha</taxon>
        <taxon>Aphidomorpha</taxon>
        <taxon>Aphidoidea</taxon>
        <taxon>Aphididae</taxon>
        <taxon>Lachninae</taxon>
        <taxon>Cinara</taxon>
    </lineage>
</organism>